<dbReference type="Pfam" id="PF18857">
    <property type="entry name" value="LPD38"/>
    <property type="match status" value="1"/>
</dbReference>
<feature type="region of interest" description="Disordered" evidence="1">
    <location>
        <begin position="1432"/>
        <end position="1453"/>
    </location>
</feature>
<dbReference type="OrthoDB" id="343736at2"/>
<feature type="compositionally biased region" description="Basic and acidic residues" evidence="1">
    <location>
        <begin position="942"/>
        <end position="959"/>
    </location>
</feature>
<dbReference type="EMBL" id="VKGK01000015">
    <property type="protein sequence ID" value="TRY13851.1"/>
    <property type="molecule type" value="Genomic_DNA"/>
</dbReference>
<evidence type="ECO:0000259" key="4">
    <source>
        <dbReference type="Pfam" id="PF18823"/>
    </source>
</evidence>
<comment type="caution">
    <text evidence="6">The sequence shown here is derived from an EMBL/GenBank/DDBJ whole genome shotgun (WGS) entry which is preliminary data.</text>
</comment>
<feature type="region of interest" description="Disordered" evidence="1">
    <location>
        <begin position="938"/>
        <end position="959"/>
    </location>
</feature>
<gene>
    <name evidence="6" type="ORF">FN961_13115</name>
</gene>
<keyword evidence="7" id="KW-1185">Reference proteome</keyword>
<proteinExistence type="predicted"/>
<evidence type="ECO:0000256" key="1">
    <source>
        <dbReference type="SAM" id="MobiDB-lite"/>
    </source>
</evidence>
<feature type="region of interest" description="Disordered" evidence="1">
    <location>
        <begin position="498"/>
        <end position="517"/>
    </location>
</feature>
<dbReference type="Pfam" id="PF18796">
    <property type="entry name" value="LPD1"/>
    <property type="match status" value="1"/>
</dbReference>
<dbReference type="Pfam" id="PF18799">
    <property type="entry name" value="LPD5"/>
    <property type="match status" value="1"/>
</dbReference>
<feature type="domain" description="Large polyvalent protein-associated" evidence="2">
    <location>
        <begin position="1135"/>
        <end position="1215"/>
    </location>
</feature>
<evidence type="ECO:0000313" key="7">
    <source>
        <dbReference type="Proteomes" id="UP000318126"/>
    </source>
</evidence>
<dbReference type="InterPro" id="IPR041047">
    <property type="entry name" value="LPD1"/>
</dbReference>
<evidence type="ECO:0008006" key="8">
    <source>
        <dbReference type="Google" id="ProtNLM"/>
    </source>
</evidence>
<dbReference type="RefSeq" id="WP_144040632.1">
    <property type="nucleotide sequence ID" value="NZ_BMPL01000015.1"/>
</dbReference>
<evidence type="ECO:0000259" key="5">
    <source>
        <dbReference type="Pfam" id="PF18857"/>
    </source>
</evidence>
<reference evidence="7" key="1">
    <citation type="submission" date="2019-07" db="EMBL/GenBank/DDBJ databases">
        <title>Shewanella sp. YLB-08 draft genomic sequence.</title>
        <authorList>
            <person name="Yu L."/>
        </authorList>
    </citation>
    <scope>NUCLEOTIDE SEQUENCE [LARGE SCALE GENOMIC DNA]</scope>
    <source>
        <strain evidence="7">JCM 20706</strain>
    </source>
</reference>
<dbReference type="InterPro" id="IPR041595">
    <property type="entry name" value="Inorganic_Pase"/>
</dbReference>
<feature type="domain" description="Inorganic pyrophosphatase" evidence="4">
    <location>
        <begin position="514"/>
        <end position="648"/>
    </location>
</feature>
<feature type="domain" description="Large polyvalent protein associated" evidence="5">
    <location>
        <begin position="2044"/>
        <end position="2240"/>
    </location>
</feature>
<protein>
    <recommendedName>
        <fullName evidence="8">PLxRFG domain-containing protein</fullName>
    </recommendedName>
</protein>
<feature type="compositionally biased region" description="Polar residues" evidence="1">
    <location>
        <begin position="498"/>
        <end position="516"/>
    </location>
</feature>
<dbReference type="Pfam" id="PF18823">
    <property type="entry name" value="InPase"/>
    <property type="match status" value="1"/>
</dbReference>
<dbReference type="InterPro" id="IPR040651">
    <property type="entry name" value="LPD5"/>
</dbReference>
<organism evidence="6 7">
    <name type="scientific">Shewanella hanedai</name>
    <name type="common">Alteromonas hanedai</name>
    <dbReference type="NCBI Taxonomy" id="25"/>
    <lineage>
        <taxon>Bacteria</taxon>
        <taxon>Pseudomonadati</taxon>
        <taxon>Pseudomonadota</taxon>
        <taxon>Gammaproteobacteria</taxon>
        <taxon>Alteromonadales</taxon>
        <taxon>Shewanellaceae</taxon>
        <taxon>Shewanella</taxon>
    </lineage>
</organism>
<dbReference type="InterPro" id="IPR040561">
    <property type="entry name" value="LPD38"/>
</dbReference>
<feature type="domain" description="Large polyvalent protein-associated" evidence="3">
    <location>
        <begin position="834"/>
        <end position="968"/>
    </location>
</feature>
<accession>A0A553JN50</accession>
<evidence type="ECO:0000313" key="6">
    <source>
        <dbReference type="EMBL" id="TRY13851.1"/>
    </source>
</evidence>
<evidence type="ECO:0000259" key="2">
    <source>
        <dbReference type="Pfam" id="PF18796"/>
    </source>
</evidence>
<dbReference type="Proteomes" id="UP000318126">
    <property type="component" value="Unassembled WGS sequence"/>
</dbReference>
<evidence type="ECO:0000259" key="3">
    <source>
        <dbReference type="Pfam" id="PF18799"/>
    </source>
</evidence>
<name>A0A553JN50_SHEHA</name>
<sequence length="2353" mass="258729">MPSKLIDPFSEEEFEYIDPFEQNEAENEGGVGAAFGAGVDKVQELGYRAVKGFTDVGAAKADQTNMIGRTIGQDGSLSKWAQAGIEDNIAEASTYQPTVKSYKDIDSLDDFGSYAGELIAGSVPYMAAAVTPIGAGTLAGGLSEEAYDGQPADEKDAVRAVASGVGQMALERLGIKGSLGQIGRDVLKNGVLATAKKIGQGGLVKAAKDPKTAALFGRQILKGALWEGATESGQEALAQWGAGASLDEIHGLDEAFIGGLTVGGIIRTSSEGAQRVIAWQQKSSDVAKNGIQALVEQGVMQDDAIEQVRSQMIESGIKQGLSEVESAAAAGRTMKVEFGIEHEIFAPIAKDVASRRAEMHQRLNEQRIDAGIGAAQQALAGEGALSAEQLIQTQMNGGRIVDPFDDTAEANVEPLTDNEPVAEHDAEPVEESLLTAGIVSVAIPKVESTEDEKVVDASADKAPPLIDDPVKQLQLPLTLTPSTEGVLGSEAMQIDEASNQAALSPENNLPEPSQAQKEAGNYKMGHVKVNGMDVSIENPKGSQRSGVDSDGMDWSVTMNQHYGYIKGTEGADGDHVDVFIGDSPQVDNVYIVDQIEPKSGKFDEHKVMIGFETESEAKDGYLSNYADGWKGIGAITQMPVDEFKRWVKTKATKLPVVYKAPSLTPKEQSKPAKIEDFGEVLLGAAKHTYSFNESLEAEVDIETAPLSKSFPQPDYQQLTDEGADPVALALVAQLRGEIKTKPKKYGKSAWASQVDNSRAFSVKLLSGAHSVDDVAKKMWAHDQNVYGRQYIKHLPDVIAIAKDIPASSIKLLGSYKLNEAHYSLFHGEKDVDKWVVTNTKQGGGLGGMSNQAHFDTKKEALTFIKEQVTDTTTVNDKKLAKFDIWTERGKSGVVFLGKKLAANKYIELKRFDKGSEARAYRVDNNVELVELLKQKRQVGAMRRPDNNPRVGEEHRKGKDATPELFSNTFGFRGVQFGNWVEGIKRQNDLNYAFDGLMDLASVINVPPMALSLNGQLGLAFGARGKGGKNSAAAHYEPNSVVINLTKKQGSGSLAHEWFHALDNYFAKMDNESVGEQSSSYLTDSSRQAGLLKEGKYQRSSSDDFGVRAEVFDAFKRVTSTIKKETDLVNRSAQRDKFRSKDYWGTVVEMTARSFERYVIGKLEQQGFESDYLANIVNESSTAAMDEVSDYPYPLAVEMDVVNKAYDGLFDTLKTKETDKGVALFRKDASTVYNKGKLKPKGIPLSEAKAIAQEFLDSYNGNIKLEFKVRQTQEELYGPEATIEKYGRIKGSYNGKGRSVLGLVSGNLHSSADARETLRHEILGHYGLATFSQTDKKAILDKIIDAQSEPTLKVQWDKIKADSYYSKLDINQQAEEVFAHTVENYRNGFQRFYDTIIAWLKGSLRKVGLNKYPSSSQELHRLAATIAKQIRSGERGGPINSNNQTMHRTESAGHSLPDENLKAYFIRNVQDKFYRLKLAQRDLEVNDSNNAYRAEEAFHGKIGEDLRKLKLEHTDKIAKTMAEHSLSQDEVDLYLIAKHAKERNAYIDTINPELSGAGSGMNNDQAQAILDKAVLESKRLALESVANEVYSMLEKSRVNMVNFGLEQQDAIDTWKSQYQYYVPLKGYAAEDGTHTNKGKKFGTGKGFNIKGRETIKAMGRRSLAESPLLHTIADTTQAVIRARKNEVGQTFLKLVESNPDPELWQIYTANDPDYRRGEISQDGEKVIGQVKMTAFEMGNAKDKYFTTKVDGEEHFIKIKDPLLLQAMGNLGVDQSNMLTRTLGVATRTLSALVTTWNPEFMATNFARDIQTAIYNVMAETQVKDGKALNTDKLALKMIKSTPRAMAVLRQGFRNNKFDGSARFSSPKWGNYLKEFLESGAKTGWVNQKDIEGLANELKGTISRASNTKQGKVRRMGKQVADFVSDYNDVVENATRFSVFYHAREQGISVKQASSLAKNLTINFNRKGEVSNTINALFMFANASVQGTANMLRAIATPKDRSKSLWDPQFYNLSQKMAIGTIGATVVMANLMREIGGDDEDGTAFYDKIPDHVKASNFVLMLGGSDYVAIPMPYGYNLFANLGHSIDSAIQGKSVSRIASNLVLSAAGNFSPIGVQESDEMINGLVKTVTPTVGKPLIELALNENFFGGNIYSEQRGYGANKSDAHLGNSRTWEWTNDLAVWLNDVTGGSKFRSGAIDITPQSIEHFAKFMGGGVLQFGLRWQNLAVKAMEGKEIESREIPFARRFYKQLNPKAAIGEFYIAKDSLAKVKADYLSLHGKDKVEFEREYESSLELQKFASSIEKSLRNLNKQKRSIEASRISVGEKERRIQLIEGKKVELTLRFSKKRNELGLQEL</sequence>